<evidence type="ECO:0000259" key="2">
    <source>
        <dbReference type="Pfam" id="PF05225"/>
    </source>
</evidence>
<dbReference type="Gene3D" id="1.10.10.60">
    <property type="entry name" value="Homeodomain-like"/>
    <property type="match status" value="1"/>
</dbReference>
<organism evidence="3 4">
    <name type="scientific">Dryococelus australis</name>
    <dbReference type="NCBI Taxonomy" id="614101"/>
    <lineage>
        <taxon>Eukaryota</taxon>
        <taxon>Metazoa</taxon>
        <taxon>Ecdysozoa</taxon>
        <taxon>Arthropoda</taxon>
        <taxon>Hexapoda</taxon>
        <taxon>Insecta</taxon>
        <taxon>Pterygota</taxon>
        <taxon>Neoptera</taxon>
        <taxon>Polyneoptera</taxon>
        <taxon>Phasmatodea</taxon>
        <taxon>Verophasmatodea</taxon>
        <taxon>Anareolatae</taxon>
        <taxon>Phasmatidae</taxon>
        <taxon>Eurycanthinae</taxon>
        <taxon>Dryococelus</taxon>
    </lineage>
</organism>
<dbReference type="Pfam" id="PF05225">
    <property type="entry name" value="HTH_psq"/>
    <property type="match status" value="1"/>
</dbReference>
<reference evidence="3 4" key="1">
    <citation type="submission" date="2023-02" db="EMBL/GenBank/DDBJ databases">
        <title>LHISI_Scaffold_Assembly.</title>
        <authorList>
            <person name="Stuart O.P."/>
            <person name="Cleave R."/>
            <person name="Magrath M.J.L."/>
            <person name="Mikheyev A.S."/>
        </authorList>
    </citation>
    <scope>NUCLEOTIDE SEQUENCE [LARGE SCALE GENOMIC DNA]</scope>
    <source>
        <strain evidence="3">Daus_M_001</strain>
        <tissue evidence="3">Leg muscle</tissue>
    </source>
</reference>
<proteinExistence type="predicted"/>
<keyword evidence="4" id="KW-1185">Reference proteome</keyword>
<dbReference type="Proteomes" id="UP001159363">
    <property type="component" value="Chromosome 9"/>
</dbReference>
<dbReference type="InterPro" id="IPR007889">
    <property type="entry name" value="HTH_Psq"/>
</dbReference>
<sequence length="88" mass="10057">MAQCYSAQVHLKPMYQELRVSDKRKPFFTHLSCLNNQDQLIAAMDGVLKDSMFIRGAVEKYGIPRTTLRHHLGSGSRTKIKGRKPILK</sequence>
<name>A0ABQ9GQK9_9NEOP</name>
<dbReference type="EMBL" id="JARBHB010000010">
    <property type="protein sequence ID" value="KAJ8874308.1"/>
    <property type="molecule type" value="Genomic_DNA"/>
</dbReference>
<comment type="subcellular location">
    <subcellularLocation>
        <location evidence="1">Nucleus</location>
    </subcellularLocation>
</comment>
<accession>A0ABQ9GQK9</accession>
<dbReference type="InterPro" id="IPR009057">
    <property type="entry name" value="Homeodomain-like_sf"/>
</dbReference>
<evidence type="ECO:0000313" key="4">
    <source>
        <dbReference type="Proteomes" id="UP001159363"/>
    </source>
</evidence>
<dbReference type="SUPFAM" id="SSF46689">
    <property type="entry name" value="Homeodomain-like"/>
    <property type="match status" value="1"/>
</dbReference>
<gene>
    <name evidence="3" type="ORF">PR048_025154</name>
</gene>
<feature type="domain" description="HTH psq-type" evidence="2">
    <location>
        <begin position="38"/>
        <end position="71"/>
    </location>
</feature>
<comment type="caution">
    <text evidence="3">The sequence shown here is derived from an EMBL/GenBank/DDBJ whole genome shotgun (WGS) entry which is preliminary data.</text>
</comment>
<evidence type="ECO:0000313" key="3">
    <source>
        <dbReference type="EMBL" id="KAJ8874308.1"/>
    </source>
</evidence>
<evidence type="ECO:0000256" key="1">
    <source>
        <dbReference type="ARBA" id="ARBA00004123"/>
    </source>
</evidence>
<protein>
    <recommendedName>
        <fullName evidence="2">HTH psq-type domain-containing protein</fullName>
    </recommendedName>
</protein>